<feature type="region of interest" description="Disordered" evidence="1">
    <location>
        <begin position="25"/>
        <end position="48"/>
    </location>
</feature>
<evidence type="ECO:0000313" key="3">
    <source>
        <dbReference type="EMBL" id="GGB73066.1"/>
    </source>
</evidence>
<feature type="domain" description="Beta-lactamase-related" evidence="2">
    <location>
        <begin position="73"/>
        <end position="372"/>
    </location>
</feature>
<dbReference type="SUPFAM" id="SSF56601">
    <property type="entry name" value="beta-lactamase/transpeptidase-like"/>
    <property type="match status" value="1"/>
</dbReference>
<proteinExistence type="predicted"/>
<dbReference type="InterPro" id="IPR050491">
    <property type="entry name" value="AmpC-like"/>
</dbReference>
<accession>A0A8H9FQW3</accession>
<dbReference type="PANTHER" id="PTHR46825:SF7">
    <property type="entry name" value="D-ALANYL-D-ALANINE CARBOXYPEPTIDASE"/>
    <property type="match status" value="1"/>
</dbReference>
<dbReference type="PROSITE" id="PS51257">
    <property type="entry name" value="PROKAR_LIPOPROTEIN"/>
    <property type="match status" value="1"/>
</dbReference>
<organism evidence="3 4">
    <name type="scientific">Knoellia flava</name>
    <dbReference type="NCBI Taxonomy" id="913969"/>
    <lineage>
        <taxon>Bacteria</taxon>
        <taxon>Bacillati</taxon>
        <taxon>Actinomycetota</taxon>
        <taxon>Actinomycetes</taxon>
        <taxon>Micrococcales</taxon>
        <taxon>Intrasporangiaceae</taxon>
        <taxon>Knoellia</taxon>
    </lineage>
</organism>
<dbReference type="Proteomes" id="UP000628079">
    <property type="component" value="Unassembled WGS sequence"/>
</dbReference>
<evidence type="ECO:0000313" key="4">
    <source>
        <dbReference type="Proteomes" id="UP000628079"/>
    </source>
</evidence>
<dbReference type="Pfam" id="PF00144">
    <property type="entry name" value="Beta-lactamase"/>
    <property type="match status" value="1"/>
</dbReference>
<dbReference type="AlphaFoldDB" id="A0A8H9FQW3"/>
<dbReference type="RefSeq" id="WP_035947058.1">
    <property type="nucleotide sequence ID" value="NZ_BMEA01000001.1"/>
</dbReference>
<sequence>MKHLPRICLTVLLLTGMVVGCSTDEPKVGPTSSPSTSASDSTGLPWPAIQNEKLPSEEVLALRRELSRWVQEGFVKGVTAAVVTPRGVWSSASGVDGAGATLDARAGMALGEITMTFVAAEVMLLAERGKVDLDRPASTYLGSPLLSNGATVRQLLSQRSGIRGSWDFEAVAAKPDTRWTPEQLLATSKTPSTAPGGDYRYADGNYALLGLLAAKVGGADLATLLERDLWHPLGLERLVIQDPQTMSPPLAAPGADESLPQAIRDRTWIPFRSCVGALGGAGAGAGDAESLARWGCALYGGLQLHPESVAEMTKFTEDQHYGLGTINFADDYWQNFGMDGIGHVGAMPGYRSVVAVYPEQQLSIAILVPSKVDAHPFVRQLVTAARLLD</sequence>
<reference evidence="3" key="2">
    <citation type="submission" date="2020-09" db="EMBL/GenBank/DDBJ databases">
        <authorList>
            <person name="Sun Q."/>
            <person name="Zhou Y."/>
        </authorList>
    </citation>
    <scope>NUCLEOTIDE SEQUENCE</scope>
    <source>
        <strain evidence="3">CGMCC 1.10749</strain>
    </source>
</reference>
<dbReference type="PANTHER" id="PTHR46825">
    <property type="entry name" value="D-ALANYL-D-ALANINE-CARBOXYPEPTIDASE/ENDOPEPTIDASE AMPH"/>
    <property type="match status" value="1"/>
</dbReference>
<dbReference type="Gene3D" id="3.40.710.10">
    <property type="entry name" value="DD-peptidase/beta-lactamase superfamily"/>
    <property type="match status" value="1"/>
</dbReference>
<dbReference type="InterPro" id="IPR001466">
    <property type="entry name" value="Beta-lactam-related"/>
</dbReference>
<name>A0A8H9FQW3_9MICO</name>
<dbReference type="EMBL" id="BMEA01000001">
    <property type="protein sequence ID" value="GGB73066.1"/>
    <property type="molecule type" value="Genomic_DNA"/>
</dbReference>
<reference evidence="3" key="1">
    <citation type="journal article" date="2014" name="Int. J. Syst. Evol. Microbiol.">
        <title>Complete genome sequence of Corynebacterium casei LMG S-19264T (=DSM 44701T), isolated from a smear-ripened cheese.</title>
        <authorList>
            <consortium name="US DOE Joint Genome Institute (JGI-PGF)"/>
            <person name="Walter F."/>
            <person name="Albersmeier A."/>
            <person name="Kalinowski J."/>
            <person name="Ruckert C."/>
        </authorList>
    </citation>
    <scope>NUCLEOTIDE SEQUENCE</scope>
    <source>
        <strain evidence="3">CGMCC 1.10749</strain>
    </source>
</reference>
<comment type="caution">
    <text evidence="3">The sequence shown here is derived from an EMBL/GenBank/DDBJ whole genome shotgun (WGS) entry which is preliminary data.</text>
</comment>
<feature type="compositionally biased region" description="Low complexity" evidence="1">
    <location>
        <begin position="30"/>
        <end position="42"/>
    </location>
</feature>
<dbReference type="InterPro" id="IPR012338">
    <property type="entry name" value="Beta-lactam/transpept-like"/>
</dbReference>
<evidence type="ECO:0000256" key="1">
    <source>
        <dbReference type="SAM" id="MobiDB-lite"/>
    </source>
</evidence>
<evidence type="ECO:0000259" key="2">
    <source>
        <dbReference type="Pfam" id="PF00144"/>
    </source>
</evidence>
<gene>
    <name evidence="3" type="ORF">GCM10011314_10740</name>
</gene>
<protein>
    <recommendedName>
        <fullName evidence="2">Beta-lactamase-related domain-containing protein</fullName>
    </recommendedName>
</protein>